<protein>
    <submittedName>
        <fullName evidence="5">Quercetin dioxygenase-like cupin family protein</fullName>
    </submittedName>
</protein>
<evidence type="ECO:0000256" key="1">
    <source>
        <dbReference type="ARBA" id="ARBA00023015"/>
    </source>
</evidence>
<dbReference type="PROSITE" id="PS50943">
    <property type="entry name" value="HTH_CROC1"/>
    <property type="match status" value="1"/>
</dbReference>
<dbReference type="AlphaFoldDB" id="A0A5S5CLF2"/>
<dbReference type="GO" id="GO:0005829">
    <property type="term" value="C:cytosol"/>
    <property type="evidence" value="ECO:0007669"/>
    <property type="project" value="TreeGrafter"/>
</dbReference>
<sequence length="186" mass="21565">MEHEQIHKKIGKNLQAIRKSRSLSLDQTAELTGVSKAMLGQIERGDTNPTISILWKIVNGLHISFTQLIEDNESVAKVYRFEDVEPFVEEDGNYRAFPIVPYEQQKRFEIYTVEMERGIIHDSEAHFEGVEEYLLMMSGELRVHIQDEVFELRAGDALHFAADQPHRYENIADEKTVYHSIICYPL</sequence>
<evidence type="ECO:0000313" key="6">
    <source>
        <dbReference type="Proteomes" id="UP000323257"/>
    </source>
</evidence>
<dbReference type="SUPFAM" id="SSF47413">
    <property type="entry name" value="lambda repressor-like DNA-binding domains"/>
    <property type="match status" value="1"/>
</dbReference>
<dbReference type="Gene3D" id="1.10.260.40">
    <property type="entry name" value="lambda repressor-like DNA-binding domains"/>
    <property type="match status" value="1"/>
</dbReference>
<dbReference type="PANTHER" id="PTHR46797:SF23">
    <property type="entry name" value="HTH-TYPE TRANSCRIPTIONAL REGULATOR SUTR"/>
    <property type="match status" value="1"/>
</dbReference>
<name>A0A5S5CLF2_9BACL</name>
<keyword evidence="5" id="KW-0223">Dioxygenase</keyword>
<evidence type="ECO:0000313" key="5">
    <source>
        <dbReference type="EMBL" id="TYP79687.1"/>
    </source>
</evidence>
<keyword evidence="3" id="KW-0804">Transcription</keyword>
<keyword evidence="2" id="KW-0238">DNA-binding</keyword>
<reference evidence="5 6" key="1">
    <citation type="submission" date="2019-07" db="EMBL/GenBank/DDBJ databases">
        <title>Genomic Encyclopedia of Type Strains, Phase III (KMG-III): the genomes of soil and plant-associated and newly described type strains.</title>
        <authorList>
            <person name="Whitman W."/>
        </authorList>
    </citation>
    <scope>NUCLEOTIDE SEQUENCE [LARGE SCALE GENOMIC DNA]</scope>
    <source>
        <strain evidence="5 6">BL24</strain>
    </source>
</reference>
<dbReference type="PANTHER" id="PTHR46797">
    <property type="entry name" value="HTH-TYPE TRANSCRIPTIONAL REGULATOR"/>
    <property type="match status" value="1"/>
</dbReference>
<dbReference type="GO" id="GO:0003677">
    <property type="term" value="F:DNA binding"/>
    <property type="evidence" value="ECO:0007669"/>
    <property type="project" value="UniProtKB-KW"/>
</dbReference>
<dbReference type="GO" id="GO:0051213">
    <property type="term" value="F:dioxygenase activity"/>
    <property type="evidence" value="ECO:0007669"/>
    <property type="project" value="UniProtKB-KW"/>
</dbReference>
<dbReference type="CDD" id="cd00093">
    <property type="entry name" value="HTH_XRE"/>
    <property type="match status" value="1"/>
</dbReference>
<evidence type="ECO:0000259" key="4">
    <source>
        <dbReference type="PROSITE" id="PS50943"/>
    </source>
</evidence>
<gene>
    <name evidence="5" type="ORF">BCM02_101808</name>
</gene>
<keyword evidence="1" id="KW-0805">Transcription regulation</keyword>
<accession>A0A5S5CLF2</accession>
<dbReference type="GO" id="GO:0003700">
    <property type="term" value="F:DNA-binding transcription factor activity"/>
    <property type="evidence" value="ECO:0007669"/>
    <property type="project" value="TreeGrafter"/>
</dbReference>
<dbReference type="InterPro" id="IPR050807">
    <property type="entry name" value="TransReg_Diox_bact_type"/>
</dbReference>
<dbReference type="SMART" id="SM00530">
    <property type="entry name" value="HTH_XRE"/>
    <property type="match status" value="1"/>
</dbReference>
<organism evidence="5 6">
    <name type="scientific">Paenibacillus methanolicus</name>
    <dbReference type="NCBI Taxonomy" id="582686"/>
    <lineage>
        <taxon>Bacteria</taxon>
        <taxon>Bacillati</taxon>
        <taxon>Bacillota</taxon>
        <taxon>Bacilli</taxon>
        <taxon>Bacillales</taxon>
        <taxon>Paenibacillaceae</taxon>
        <taxon>Paenibacillus</taxon>
    </lineage>
</organism>
<evidence type="ECO:0000256" key="3">
    <source>
        <dbReference type="ARBA" id="ARBA00023163"/>
    </source>
</evidence>
<dbReference type="Pfam" id="PF07883">
    <property type="entry name" value="Cupin_2"/>
    <property type="match status" value="1"/>
</dbReference>
<dbReference type="InterPro" id="IPR001387">
    <property type="entry name" value="Cro/C1-type_HTH"/>
</dbReference>
<feature type="domain" description="HTH cro/C1-type" evidence="4">
    <location>
        <begin position="14"/>
        <end position="68"/>
    </location>
</feature>
<evidence type="ECO:0000256" key="2">
    <source>
        <dbReference type="ARBA" id="ARBA00023125"/>
    </source>
</evidence>
<dbReference type="InterPro" id="IPR011051">
    <property type="entry name" value="RmlC_Cupin_sf"/>
</dbReference>
<keyword evidence="6" id="KW-1185">Reference proteome</keyword>
<dbReference type="EMBL" id="VNHS01000001">
    <property type="protein sequence ID" value="TYP79687.1"/>
    <property type="molecule type" value="Genomic_DNA"/>
</dbReference>
<dbReference type="Gene3D" id="2.60.120.10">
    <property type="entry name" value="Jelly Rolls"/>
    <property type="match status" value="1"/>
</dbReference>
<dbReference type="InterPro" id="IPR014710">
    <property type="entry name" value="RmlC-like_jellyroll"/>
</dbReference>
<dbReference type="Proteomes" id="UP000323257">
    <property type="component" value="Unassembled WGS sequence"/>
</dbReference>
<proteinExistence type="predicted"/>
<dbReference type="InterPro" id="IPR010982">
    <property type="entry name" value="Lambda_DNA-bd_dom_sf"/>
</dbReference>
<keyword evidence="5" id="KW-0560">Oxidoreductase</keyword>
<dbReference type="Pfam" id="PF01381">
    <property type="entry name" value="HTH_3"/>
    <property type="match status" value="1"/>
</dbReference>
<dbReference type="SUPFAM" id="SSF51182">
    <property type="entry name" value="RmlC-like cupins"/>
    <property type="match status" value="1"/>
</dbReference>
<dbReference type="InterPro" id="IPR013096">
    <property type="entry name" value="Cupin_2"/>
</dbReference>
<dbReference type="OrthoDB" id="9781521at2"/>
<comment type="caution">
    <text evidence="5">The sequence shown here is derived from an EMBL/GenBank/DDBJ whole genome shotgun (WGS) entry which is preliminary data.</text>
</comment>
<dbReference type="RefSeq" id="WP_148927723.1">
    <property type="nucleotide sequence ID" value="NZ_VNHS01000001.1"/>
</dbReference>
<dbReference type="CDD" id="cd02209">
    <property type="entry name" value="cupin_XRE_C"/>
    <property type="match status" value="1"/>
</dbReference>